<dbReference type="OrthoDB" id="9788221at2"/>
<feature type="active site" evidence="1">
    <location>
        <position position="46"/>
    </location>
</feature>
<dbReference type="Proteomes" id="UP000198327">
    <property type="component" value="Unassembled WGS sequence"/>
</dbReference>
<dbReference type="GO" id="GO:0016853">
    <property type="term" value="F:isomerase activity"/>
    <property type="evidence" value="ECO:0007669"/>
    <property type="project" value="TreeGrafter"/>
</dbReference>
<dbReference type="Gene3D" id="3.10.310.10">
    <property type="entry name" value="Diaminopimelate Epimerase, Chain A, domain 1"/>
    <property type="match status" value="1"/>
</dbReference>
<dbReference type="EMBL" id="FZOW01000001">
    <property type="protein sequence ID" value="SNS25557.1"/>
    <property type="molecule type" value="Genomic_DNA"/>
</dbReference>
<name>A0A239CZR6_9NOCA</name>
<dbReference type="PANTHER" id="PTHR13774">
    <property type="entry name" value="PHENAZINE BIOSYNTHESIS PROTEIN"/>
    <property type="match status" value="1"/>
</dbReference>
<evidence type="ECO:0000256" key="1">
    <source>
        <dbReference type="PIRSR" id="PIRSR016184-1"/>
    </source>
</evidence>
<proteinExistence type="predicted"/>
<dbReference type="GO" id="GO:0005737">
    <property type="term" value="C:cytoplasm"/>
    <property type="evidence" value="ECO:0007669"/>
    <property type="project" value="TreeGrafter"/>
</dbReference>
<sequence>MSIEVAVVRVFTDENGRHGNPLGIVQSQAVAPSDRQSLAAELGFSETIFVDHDGGATASATIYTPAVELPFAGHPTVGLSWWLREQGHPVDTLVVPAGDLKVTYVDDVTSVRARADWAPQFTLHRVATADDVDATDPSTFTEGHHYVWSWTDSDRGVIRSRMFAPSMGVGEDEATGAAAVRITEAVGRGLVIHQGRGSRLTTTYPGDGWIELGGRTVADPTITVR</sequence>
<dbReference type="PIRSF" id="PIRSF016184">
    <property type="entry name" value="PhzC_PhzF"/>
    <property type="match status" value="1"/>
</dbReference>
<dbReference type="STRING" id="398843.A3K89_08860"/>
<dbReference type="RefSeq" id="WP_089242781.1">
    <property type="nucleotide sequence ID" value="NZ_FZOW01000001.1"/>
</dbReference>
<accession>A0A239CZR6</accession>
<organism evidence="2 3">
    <name type="scientific">Rhodococcoides kyotonense</name>
    <dbReference type="NCBI Taxonomy" id="398843"/>
    <lineage>
        <taxon>Bacteria</taxon>
        <taxon>Bacillati</taxon>
        <taxon>Actinomycetota</taxon>
        <taxon>Actinomycetes</taxon>
        <taxon>Mycobacteriales</taxon>
        <taxon>Nocardiaceae</taxon>
        <taxon>Rhodococcoides</taxon>
    </lineage>
</organism>
<evidence type="ECO:0000313" key="3">
    <source>
        <dbReference type="Proteomes" id="UP000198327"/>
    </source>
</evidence>
<dbReference type="SUPFAM" id="SSF54506">
    <property type="entry name" value="Diaminopimelate epimerase-like"/>
    <property type="match status" value="1"/>
</dbReference>
<dbReference type="InterPro" id="IPR003719">
    <property type="entry name" value="Phenazine_PhzF-like"/>
</dbReference>
<dbReference type="PANTHER" id="PTHR13774:SF32">
    <property type="entry name" value="ANTISENSE-ENHANCING SEQUENCE 1"/>
    <property type="match status" value="1"/>
</dbReference>
<keyword evidence="3" id="KW-1185">Reference proteome</keyword>
<dbReference type="Pfam" id="PF02567">
    <property type="entry name" value="PhzC-PhzF"/>
    <property type="match status" value="1"/>
</dbReference>
<protein>
    <submittedName>
        <fullName evidence="2">Phenazine biosynthesis protein PhzF family</fullName>
    </submittedName>
</protein>
<evidence type="ECO:0000313" key="2">
    <source>
        <dbReference type="EMBL" id="SNS25557.1"/>
    </source>
</evidence>
<dbReference type="AlphaFoldDB" id="A0A239CZR6"/>
<gene>
    <name evidence="2" type="ORF">SAMN05421642_101302</name>
</gene>
<reference evidence="3" key="1">
    <citation type="submission" date="2017-06" db="EMBL/GenBank/DDBJ databases">
        <authorList>
            <person name="Varghese N."/>
            <person name="Submissions S."/>
        </authorList>
    </citation>
    <scope>NUCLEOTIDE SEQUENCE [LARGE SCALE GENOMIC DNA]</scope>
    <source>
        <strain evidence="3">JCM 23211</strain>
    </source>
</reference>